<dbReference type="InParanoid" id="A0A067NL47"/>
<evidence type="ECO:0000259" key="2">
    <source>
        <dbReference type="PROSITE" id="PS50090"/>
    </source>
</evidence>
<evidence type="ECO:0000259" key="4">
    <source>
        <dbReference type="PROSITE" id="PS51294"/>
    </source>
</evidence>
<feature type="compositionally biased region" description="Low complexity" evidence="1">
    <location>
        <begin position="298"/>
        <end position="325"/>
    </location>
</feature>
<dbReference type="PANTHER" id="PTHR45614">
    <property type="entry name" value="MYB PROTEIN-RELATED"/>
    <property type="match status" value="1"/>
</dbReference>
<dbReference type="GO" id="GO:0000981">
    <property type="term" value="F:DNA-binding transcription factor activity, RNA polymerase II-specific"/>
    <property type="evidence" value="ECO:0007669"/>
    <property type="project" value="TreeGrafter"/>
</dbReference>
<dbReference type="GO" id="GO:0000978">
    <property type="term" value="F:RNA polymerase II cis-regulatory region sequence-specific DNA binding"/>
    <property type="evidence" value="ECO:0007669"/>
    <property type="project" value="TreeGrafter"/>
</dbReference>
<reference evidence="6" key="1">
    <citation type="journal article" date="2014" name="Proc. Natl. Acad. Sci. U.S.A.">
        <title>Extensive sampling of basidiomycete genomes demonstrates inadequacy of the white-rot/brown-rot paradigm for wood decay fungi.</title>
        <authorList>
            <person name="Riley R."/>
            <person name="Salamov A.A."/>
            <person name="Brown D.W."/>
            <person name="Nagy L.G."/>
            <person name="Floudas D."/>
            <person name="Held B.W."/>
            <person name="Levasseur A."/>
            <person name="Lombard V."/>
            <person name="Morin E."/>
            <person name="Otillar R."/>
            <person name="Lindquist E.A."/>
            <person name="Sun H."/>
            <person name="LaButti K.M."/>
            <person name="Schmutz J."/>
            <person name="Jabbour D."/>
            <person name="Luo H."/>
            <person name="Baker S.E."/>
            <person name="Pisabarro A.G."/>
            <person name="Walton J.D."/>
            <person name="Blanchette R.A."/>
            <person name="Henrissat B."/>
            <person name="Martin F."/>
            <person name="Cullen D."/>
            <person name="Hibbett D.S."/>
            <person name="Grigoriev I.V."/>
        </authorList>
    </citation>
    <scope>NUCLEOTIDE SEQUENCE [LARGE SCALE GENOMIC DNA]</scope>
    <source>
        <strain evidence="6">PC15</strain>
    </source>
</reference>
<dbReference type="SMR" id="A0A067NL47"/>
<dbReference type="EMBL" id="KL198007">
    <property type="protein sequence ID" value="KDQ28674.1"/>
    <property type="molecule type" value="Genomic_DNA"/>
</dbReference>
<protein>
    <submittedName>
        <fullName evidence="5">Uncharacterized protein</fullName>
    </submittedName>
</protein>
<feature type="domain" description="SANT" evidence="3">
    <location>
        <begin position="64"/>
        <end position="103"/>
    </location>
</feature>
<organism evidence="5 6">
    <name type="scientific">Pleurotus ostreatus (strain PC15)</name>
    <name type="common">Oyster mushroom</name>
    <dbReference type="NCBI Taxonomy" id="1137138"/>
    <lineage>
        <taxon>Eukaryota</taxon>
        <taxon>Fungi</taxon>
        <taxon>Dikarya</taxon>
        <taxon>Basidiomycota</taxon>
        <taxon>Agaricomycotina</taxon>
        <taxon>Agaricomycetes</taxon>
        <taxon>Agaricomycetidae</taxon>
        <taxon>Agaricales</taxon>
        <taxon>Pleurotineae</taxon>
        <taxon>Pleurotaceae</taxon>
        <taxon>Pleurotus</taxon>
    </lineage>
</organism>
<feature type="region of interest" description="Disordered" evidence="1">
    <location>
        <begin position="298"/>
        <end position="337"/>
    </location>
</feature>
<dbReference type="InterPro" id="IPR050560">
    <property type="entry name" value="MYB_TF"/>
</dbReference>
<evidence type="ECO:0000313" key="6">
    <source>
        <dbReference type="Proteomes" id="UP000027073"/>
    </source>
</evidence>
<feature type="compositionally biased region" description="Basic and acidic residues" evidence="1">
    <location>
        <begin position="1"/>
        <end position="28"/>
    </location>
</feature>
<sequence>MNKDANRERRAWTEEEDQLLRDAVRQEDGDSEPPTKWSQIAKHVPNRTNKDCRKRWFSKMASVVAKGVWSAEEDERLTEAVELHGNKWSLVAAMVRTRNNDQCAKRWIDTLNPQIDRSAWSSEEDAQLLRAVDELGKSWKKIVETHFPGRSGLAAKNRYNCLARTNFGALRRNRLHRSHTQGRPRPSSSSSSQRSSSPAPSSASSPSICSTPPPQFPPSIDFADLSLPSFNPQEGLDELLRQLAPPCSPQTFSSPTSPLFPPDILDGTCESQVYQFSCPSDVDSESFDWSSLSIPQDLSLSPESSLSPSTVSPPDSASSSSSSSSTHLDGPTSVSPQALNISTSTTNLLPPLAVSESPSKQVTVAVAVAMCEASDLQFTVQTLISGLCKNIRTQNYKTS</sequence>
<evidence type="ECO:0000313" key="5">
    <source>
        <dbReference type="EMBL" id="KDQ28674.1"/>
    </source>
</evidence>
<feature type="domain" description="HTH myb-type" evidence="4">
    <location>
        <begin position="4"/>
        <end position="56"/>
    </location>
</feature>
<feature type="domain" description="HTH myb-type" evidence="4">
    <location>
        <begin position="117"/>
        <end position="167"/>
    </location>
</feature>
<dbReference type="PROSITE" id="PS51294">
    <property type="entry name" value="HTH_MYB"/>
    <property type="match status" value="3"/>
</dbReference>
<feature type="domain" description="Myb-like" evidence="2">
    <location>
        <begin position="61"/>
        <end position="111"/>
    </location>
</feature>
<feature type="region of interest" description="Disordered" evidence="1">
    <location>
        <begin position="1"/>
        <end position="37"/>
    </location>
</feature>
<dbReference type="InterPro" id="IPR017930">
    <property type="entry name" value="Myb_dom"/>
</dbReference>
<evidence type="ECO:0000256" key="1">
    <source>
        <dbReference type="SAM" id="MobiDB-lite"/>
    </source>
</evidence>
<dbReference type="SUPFAM" id="SSF46689">
    <property type="entry name" value="Homeodomain-like"/>
    <property type="match status" value="2"/>
</dbReference>
<feature type="domain" description="HTH myb-type" evidence="4">
    <location>
        <begin position="61"/>
        <end position="115"/>
    </location>
</feature>
<dbReference type="GO" id="GO:0045944">
    <property type="term" value="P:positive regulation of transcription by RNA polymerase II"/>
    <property type="evidence" value="ECO:0007669"/>
    <property type="project" value="TreeGrafter"/>
</dbReference>
<dbReference type="PROSITE" id="PS51293">
    <property type="entry name" value="SANT"/>
    <property type="match status" value="1"/>
</dbReference>
<dbReference type="InterPro" id="IPR017884">
    <property type="entry name" value="SANT_dom"/>
</dbReference>
<feature type="compositionally biased region" description="Basic residues" evidence="1">
    <location>
        <begin position="172"/>
        <end position="182"/>
    </location>
</feature>
<dbReference type="CDD" id="cd00167">
    <property type="entry name" value="SANT"/>
    <property type="match status" value="3"/>
</dbReference>
<dbReference type="AlphaFoldDB" id="A0A067NL47"/>
<dbReference type="Gene3D" id="1.10.10.60">
    <property type="entry name" value="Homeodomain-like"/>
    <property type="match status" value="3"/>
</dbReference>
<feature type="region of interest" description="Disordered" evidence="1">
    <location>
        <begin position="172"/>
        <end position="215"/>
    </location>
</feature>
<evidence type="ECO:0000259" key="3">
    <source>
        <dbReference type="PROSITE" id="PS51293"/>
    </source>
</evidence>
<gene>
    <name evidence="5" type="ORF">PLEOSDRAFT_1111899</name>
</gene>
<dbReference type="GO" id="GO:0005634">
    <property type="term" value="C:nucleus"/>
    <property type="evidence" value="ECO:0007669"/>
    <property type="project" value="TreeGrafter"/>
</dbReference>
<dbReference type="STRING" id="1137138.A0A067NL47"/>
<dbReference type="HOGENOM" id="CLU_618368_0_0_1"/>
<accession>A0A067NL47</accession>
<dbReference type="VEuPathDB" id="FungiDB:PLEOSDRAFT_1111899"/>
<name>A0A067NL47_PLEO1</name>
<feature type="compositionally biased region" description="Low complexity" evidence="1">
    <location>
        <begin position="184"/>
        <end position="210"/>
    </location>
</feature>
<dbReference type="PANTHER" id="PTHR45614:SF199">
    <property type="entry name" value="MYB-LIKE TRANSCRIPTION FACTOR (EUROFUNG)-RELATED"/>
    <property type="match status" value="1"/>
</dbReference>
<dbReference type="Pfam" id="PF13921">
    <property type="entry name" value="Myb_DNA-bind_6"/>
    <property type="match status" value="1"/>
</dbReference>
<dbReference type="InterPro" id="IPR009057">
    <property type="entry name" value="Homeodomain-like_sf"/>
</dbReference>
<dbReference type="PROSITE" id="PS50090">
    <property type="entry name" value="MYB_LIKE"/>
    <property type="match status" value="3"/>
</dbReference>
<dbReference type="SMART" id="SM00717">
    <property type="entry name" value="SANT"/>
    <property type="match status" value="3"/>
</dbReference>
<dbReference type="OrthoDB" id="2143914at2759"/>
<proteinExistence type="predicted"/>
<dbReference type="GO" id="GO:0000278">
    <property type="term" value="P:mitotic cell cycle"/>
    <property type="evidence" value="ECO:0007669"/>
    <property type="project" value="TreeGrafter"/>
</dbReference>
<dbReference type="Pfam" id="PF00249">
    <property type="entry name" value="Myb_DNA-binding"/>
    <property type="match status" value="1"/>
</dbReference>
<dbReference type="InterPro" id="IPR001005">
    <property type="entry name" value="SANT/Myb"/>
</dbReference>
<dbReference type="Proteomes" id="UP000027073">
    <property type="component" value="Unassembled WGS sequence"/>
</dbReference>
<feature type="domain" description="Myb-like" evidence="2">
    <location>
        <begin position="112"/>
        <end position="163"/>
    </location>
</feature>
<feature type="domain" description="Myb-like" evidence="2">
    <location>
        <begin position="4"/>
        <end position="60"/>
    </location>
</feature>